<dbReference type="Proteomes" id="UP000076083">
    <property type="component" value="Chromosome"/>
</dbReference>
<dbReference type="Pfam" id="PF00106">
    <property type="entry name" value="adh_short"/>
    <property type="match status" value="1"/>
</dbReference>
<evidence type="ECO:0000256" key="3">
    <source>
        <dbReference type="RuleBase" id="RU000363"/>
    </source>
</evidence>
<proteinExistence type="inferred from homology"/>
<dbReference type="InterPro" id="IPR020904">
    <property type="entry name" value="Sc_DH/Rdtase_CS"/>
</dbReference>
<evidence type="ECO:0000256" key="1">
    <source>
        <dbReference type="ARBA" id="ARBA00006484"/>
    </source>
</evidence>
<name>A0A159ZW28_PSEFL</name>
<dbReference type="InterPro" id="IPR051911">
    <property type="entry name" value="SDR_oxidoreductase"/>
</dbReference>
<dbReference type="GO" id="GO:0016491">
    <property type="term" value="F:oxidoreductase activity"/>
    <property type="evidence" value="ECO:0007669"/>
    <property type="project" value="UniProtKB-KW"/>
</dbReference>
<dbReference type="EMBL" id="CP015225">
    <property type="protein sequence ID" value="AMZ70378.1"/>
    <property type="molecule type" value="Genomic_DNA"/>
</dbReference>
<dbReference type="AlphaFoldDB" id="A0A159ZW28"/>
<comment type="similarity">
    <text evidence="1 3">Belongs to the short-chain dehydrogenases/reductases (SDR) family.</text>
</comment>
<evidence type="ECO:0000256" key="2">
    <source>
        <dbReference type="ARBA" id="ARBA00023002"/>
    </source>
</evidence>
<reference evidence="4 5" key="2">
    <citation type="journal article" date="2018" name="Nature">
        <title>Mutant phenotypes for thousands of bacterial genes of unknown function.</title>
        <authorList>
            <person name="Price M.N."/>
            <person name="Wetmore K.M."/>
            <person name="Waters R.J."/>
            <person name="Callaghan M."/>
            <person name="Ray J."/>
            <person name="Liu H."/>
            <person name="Kuehl J.V."/>
            <person name="Melnyk R.A."/>
            <person name="Lamson J.S."/>
            <person name="Suh Y."/>
            <person name="Carlson H.K."/>
            <person name="Esquivel Z."/>
            <person name="Sadeeshkumar H."/>
            <person name="Chakraborty R."/>
            <person name="Zane G.M."/>
            <person name="Rubin B.E."/>
            <person name="Wall J.D."/>
            <person name="Visel A."/>
            <person name="Bristow J."/>
            <person name="Blow M.J."/>
            <person name="Arkin A.P."/>
            <person name="Deutschbauer A.M."/>
        </authorList>
    </citation>
    <scope>NUCLEOTIDE SEQUENCE [LARGE SCALE GENOMIC DNA]</scope>
    <source>
        <strain evidence="4 5">FW300-N2E2</strain>
    </source>
</reference>
<accession>A0A159ZW28</accession>
<dbReference type="SUPFAM" id="SSF51735">
    <property type="entry name" value="NAD(P)-binding Rossmann-fold domains"/>
    <property type="match status" value="1"/>
</dbReference>
<protein>
    <submittedName>
        <fullName evidence="4">Uncharacterized protein</fullName>
    </submittedName>
</protein>
<sequence length="293" mass="31145">MSEAKKSVIITGSSSGFGLKAVKDFADKGYQVFATMRGTEGKNAAVKTALEAHSNLIHVVDMDVTSDESVKTAIAGVLAKAGKIDILINNAGVMYLGITEAFSIAQAREQMETNYYGAMRIIQAVLPAMREAKSGLIINTSSMVGQISAPYFSTYAATKHALEGYVQGLRYEVAPFGIDVAIVQPGPFPTGLSAGGQAPSRLDVLESYGDLAKIPDAMFAEFAKFMQSDLAPDPQLVVDTYLALADMPAGKRPTRTAVGMVWGVDEINAAKQPIQDRVLKEMQLENILGGADA</sequence>
<dbReference type="PANTHER" id="PTHR43976:SF16">
    <property type="entry name" value="SHORT-CHAIN DEHYDROGENASE_REDUCTASE FAMILY PROTEIN"/>
    <property type="match status" value="1"/>
</dbReference>
<organism evidence="4 5">
    <name type="scientific">Pseudomonas fluorescens</name>
    <dbReference type="NCBI Taxonomy" id="294"/>
    <lineage>
        <taxon>Bacteria</taxon>
        <taxon>Pseudomonadati</taxon>
        <taxon>Pseudomonadota</taxon>
        <taxon>Gammaproteobacteria</taxon>
        <taxon>Pseudomonadales</taxon>
        <taxon>Pseudomonadaceae</taxon>
        <taxon>Pseudomonas</taxon>
    </lineage>
</organism>
<dbReference type="PRINTS" id="PR00081">
    <property type="entry name" value="GDHRDH"/>
</dbReference>
<evidence type="ECO:0000313" key="4">
    <source>
        <dbReference type="EMBL" id="AMZ70378.1"/>
    </source>
</evidence>
<dbReference type="PRINTS" id="PR00080">
    <property type="entry name" value="SDRFAMILY"/>
</dbReference>
<keyword evidence="2" id="KW-0560">Oxidoreductase</keyword>
<dbReference type="PANTHER" id="PTHR43976">
    <property type="entry name" value="SHORT CHAIN DEHYDROGENASE"/>
    <property type="match status" value="1"/>
</dbReference>
<dbReference type="InterPro" id="IPR002347">
    <property type="entry name" value="SDR_fam"/>
</dbReference>
<evidence type="ECO:0000313" key="5">
    <source>
        <dbReference type="Proteomes" id="UP000076083"/>
    </source>
</evidence>
<dbReference type="Gene3D" id="3.40.50.720">
    <property type="entry name" value="NAD(P)-binding Rossmann-like Domain"/>
    <property type="match status" value="1"/>
</dbReference>
<dbReference type="PROSITE" id="PS00061">
    <property type="entry name" value="ADH_SHORT"/>
    <property type="match status" value="1"/>
</dbReference>
<gene>
    <name evidence="4" type="ORF">TK06_04385</name>
</gene>
<dbReference type="InterPro" id="IPR036291">
    <property type="entry name" value="NAD(P)-bd_dom_sf"/>
</dbReference>
<dbReference type="CDD" id="cd05374">
    <property type="entry name" value="17beta-HSD-like_SDR_c"/>
    <property type="match status" value="1"/>
</dbReference>
<reference evidence="5" key="1">
    <citation type="submission" date="2016-04" db="EMBL/GenBank/DDBJ databases">
        <authorList>
            <person name="Ray J."/>
            <person name="Price M."/>
            <person name="Deutschbauer A."/>
        </authorList>
    </citation>
    <scope>NUCLEOTIDE SEQUENCE [LARGE SCALE GENOMIC DNA]</scope>
    <source>
        <strain evidence="5">FW300-N2E2</strain>
    </source>
</reference>
<dbReference type="RefSeq" id="WP_063320999.1">
    <property type="nucleotide sequence ID" value="NZ_CP015225.1"/>
</dbReference>